<evidence type="ECO:0000313" key="4">
    <source>
        <dbReference type="Proteomes" id="UP000663828"/>
    </source>
</evidence>
<dbReference type="EMBL" id="CAJNOR010007604">
    <property type="protein sequence ID" value="CAF1620213.1"/>
    <property type="molecule type" value="Genomic_DNA"/>
</dbReference>
<keyword evidence="4" id="KW-1185">Reference proteome</keyword>
<dbReference type="EMBL" id="CAJNOJ010000091">
    <property type="protein sequence ID" value="CAF1086188.1"/>
    <property type="molecule type" value="Genomic_DNA"/>
</dbReference>
<accession>A0A814MZM0</accession>
<evidence type="ECO:0000313" key="3">
    <source>
        <dbReference type="EMBL" id="CAF1620213.1"/>
    </source>
</evidence>
<reference evidence="2" key="1">
    <citation type="submission" date="2021-02" db="EMBL/GenBank/DDBJ databases">
        <authorList>
            <person name="Nowell W R."/>
        </authorList>
    </citation>
    <scope>NUCLEOTIDE SEQUENCE</scope>
</reference>
<protein>
    <submittedName>
        <fullName evidence="2">Uncharacterized protein</fullName>
    </submittedName>
</protein>
<feature type="region of interest" description="Disordered" evidence="1">
    <location>
        <begin position="108"/>
        <end position="138"/>
    </location>
</feature>
<dbReference type="Proteomes" id="UP000663828">
    <property type="component" value="Unassembled WGS sequence"/>
</dbReference>
<feature type="compositionally biased region" description="Basic and acidic residues" evidence="1">
    <location>
        <begin position="1"/>
        <end position="16"/>
    </location>
</feature>
<evidence type="ECO:0000313" key="2">
    <source>
        <dbReference type="EMBL" id="CAF1086188.1"/>
    </source>
</evidence>
<feature type="compositionally biased region" description="Basic residues" evidence="1">
    <location>
        <begin position="191"/>
        <end position="202"/>
    </location>
</feature>
<feature type="region of interest" description="Disordered" evidence="1">
    <location>
        <begin position="189"/>
        <end position="250"/>
    </location>
</feature>
<evidence type="ECO:0000256" key="1">
    <source>
        <dbReference type="SAM" id="MobiDB-lite"/>
    </source>
</evidence>
<comment type="caution">
    <text evidence="2">The sequence shown here is derived from an EMBL/GenBank/DDBJ whole genome shotgun (WGS) entry which is preliminary data.</text>
</comment>
<evidence type="ECO:0000313" key="5">
    <source>
        <dbReference type="Proteomes" id="UP000663852"/>
    </source>
</evidence>
<dbReference type="Proteomes" id="UP000663852">
    <property type="component" value="Unassembled WGS sequence"/>
</dbReference>
<organism evidence="2 5">
    <name type="scientific">Adineta ricciae</name>
    <name type="common">Rotifer</name>
    <dbReference type="NCBI Taxonomy" id="249248"/>
    <lineage>
        <taxon>Eukaryota</taxon>
        <taxon>Metazoa</taxon>
        <taxon>Spiralia</taxon>
        <taxon>Gnathifera</taxon>
        <taxon>Rotifera</taxon>
        <taxon>Eurotatoria</taxon>
        <taxon>Bdelloidea</taxon>
        <taxon>Adinetida</taxon>
        <taxon>Adinetidae</taxon>
        <taxon>Adineta</taxon>
    </lineage>
</organism>
<sequence length="250" mass="28405">MAIKDNKTFAADRRADPLGSGSARAPTVSIQSWLGDVEAGFTALQKKIDDGFLAVKNAQEGLDRKLDNLLSLVKDLDRTEWRESSQTLTKIISNVTWNHRWRKEYLPQSQRDATAKKRNSPYIKSMRSSALVSSGERKPREIDIRTNVYENEDFIYQRNVKSSRTFLSEVYESEYKITDTDIKQLLTSSTQKKKNKKKKKKGTGNPGTGENNIETMDAVEDDGDEDFEDEPEQPVKKTTSQKVKSTKSKS</sequence>
<name>A0A814MZM0_ADIRI</name>
<dbReference type="OrthoDB" id="5876363at2759"/>
<feature type="compositionally biased region" description="Acidic residues" evidence="1">
    <location>
        <begin position="217"/>
        <end position="232"/>
    </location>
</feature>
<feature type="region of interest" description="Disordered" evidence="1">
    <location>
        <begin position="1"/>
        <end position="25"/>
    </location>
</feature>
<dbReference type="AlphaFoldDB" id="A0A814MZM0"/>
<proteinExistence type="predicted"/>
<gene>
    <name evidence="2" type="ORF">EDS130_LOCUS19236</name>
    <name evidence="3" type="ORF">XAT740_LOCUS50137</name>
</gene>